<dbReference type="Pfam" id="PF04237">
    <property type="entry name" value="YjbR"/>
    <property type="match status" value="1"/>
</dbReference>
<comment type="caution">
    <text evidence="1">The sequence shown here is derived from an EMBL/GenBank/DDBJ whole genome shotgun (WGS) entry which is preliminary data.</text>
</comment>
<name>A0A9W6G9B0_9ACTN</name>
<dbReference type="SUPFAM" id="SSF142906">
    <property type="entry name" value="YjbR-like"/>
    <property type="match status" value="1"/>
</dbReference>
<sequence length="129" mass="14104">MQSPDGEGMNGERLQAVAREVAASLPEVTEGRPFVDKLDVYKVAGKVFLIVTDDPDEQIITVKADPSDARALRAQHRTVTAGRYLDKNHWISIGPGTGITRALATDLVRDSYDLAVQTLPRHDRPPTQG</sequence>
<keyword evidence="2" id="KW-1185">Reference proteome</keyword>
<organism evidence="1 2">
    <name type="scientific">Glycomyces algeriensis</name>
    <dbReference type="NCBI Taxonomy" id="256037"/>
    <lineage>
        <taxon>Bacteria</taxon>
        <taxon>Bacillati</taxon>
        <taxon>Actinomycetota</taxon>
        <taxon>Actinomycetes</taxon>
        <taxon>Glycomycetales</taxon>
        <taxon>Glycomycetaceae</taxon>
        <taxon>Glycomyces</taxon>
    </lineage>
</organism>
<proteinExistence type="predicted"/>
<dbReference type="PANTHER" id="PTHR35145:SF1">
    <property type="entry name" value="CYTOPLASMIC PROTEIN"/>
    <property type="match status" value="1"/>
</dbReference>
<protein>
    <recommendedName>
        <fullName evidence="3">Cytoplasmic protein</fullName>
    </recommendedName>
</protein>
<dbReference type="AlphaFoldDB" id="A0A9W6G9B0"/>
<dbReference type="RefSeq" id="WP_270114127.1">
    <property type="nucleotide sequence ID" value="NZ_BAAAOL010000006.1"/>
</dbReference>
<dbReference type="InterPro" id="IPR007351">
    <property type="entry name" value="YjbR"/>
</dbReference>
<dbReference type="EMBL" id="BSDT01000001">
    <property type="protein sequence ID" value="GLI42609.1"/>
    <property type="molecule type" value="Genomic_DNA"/>
</dbReference>
<reference evidence="1" key="1">
    <citation type="submission" date="2022-12" db="EMBL/GenBank/DDBJ databases">
        <title>Reference genome sequencing for broad-spectrum identification of bacterial and archaeal isolates by mass spectrometry.</title>
        <authorList>
            <person name="Sekiguchi Y."/>
            <person name="Tourlousse D.M."/>
        </authorList>
    </citation>
    <scope>NUCLEOTIDE SEQUENCE</scope>
    <source>
        <strain evidence="1">LLR39Z86</strain>
    </source>
</reference>
<dbReference type="Gene3D" id="3.90.1150.30">
    <property type="match status" value="1"/>
</dbReference>
<accession>A0A9W6G9B0</accession>
<dbReference type="Proteomes" id="UP001144313">
    <property type="component" value="Unassembled WGS sequence"/>
</dbReference>
<gene>
    <name evidence="1" type="ORF">GALLR39Z86_24590</name>
</gene>
<evidence type="ECO:0008006" key="3">
    <source>
        <dbReference type="Google" id="ProtNLM"/>
    </source>
</evidence>
<evidence type="ECO:0000313" key="1">
    <source>
        <dbReference type="EMBL" id="GLI42609.1"/>
    </source>
</evidence>
<dbReference type="InterPro" id="IPR058532">
    <property type="entry name" value="YjbR/MT2646/Rv2570-like"/>
</dbReference>
<dbReference type="PANTHER" id="PTHR35145">
    <property type="entry name" value="CYTOPLASMIC PROTEIN-RELATED"/>
    <property type="match status" value="1"/>
</dbReference>
<evidence type="ECO:0000313" key="2">
    <source>
        <dbReference type="Proteomes" id="UP001144313"/>
    </source>
</evidence>
<dbReference type="InterPro" id="IPR038056">
    <property type="entry name" value="YjbR-like_sf"/>
</dbReference>